<feature type="disulfide bond" evidence="4">
    <location>
        <begin position="195"/>
        <end position="204"/>
    </location>
</feature>
<dbReference type="PANTHER" id="PTHR24049">
    <property type="entry name" value="CRUMBS FAMILY MEMBER"/>
    <property type="match status" value="1"/>
</dbReference>
<dbReference type="OrthoDB" id="10045365at2759"/>
<evidence type="ECO:0000313" key="9">
    <source>
        <dbReference type="Proteomes" id="UP000828390"/>
    </source>
</evidence>
<feature type="domain" description="EGF-like" evidence="7">
    <location>
        <begin position="256"/>
        <end position="293"/>
    </location>
</feature>
<gene>
    <name evidence="8" type="ORF">DPMN_033279</name>
</gene>
<evidence type="ECO:0000256" key="5">
    <source>
        <dbReference type="SAM" id="Phobius"/>
    </source>
</evidence>
<comment type="caution">
    <text evidence="4">Lacks conserved residue(s) required for the propagation of feature annotation.</text>
</comment>
<evidence type="ECO:0000256" key="4">
    <source>
        <dbReference type="PROSITE-ProRule" id="PRU00076"/>
    </source>
</evidence>
<dbReference type="InterPro" id="IPR000742">
    <property type="entry name" value="EGF"/>
</dbReference>
<reference evidence="8" key="1">
    <citation type="journal article" date="2019" name="bioRxiv">
        <title>The Genome of the Zebra Mussel, Dreissena polymorpha: A Resource for Invasive Species Research.</title>
        <authorList>
            <person name="McCartney M.A."/>
            <person name="Auch B."/>
            <person name="Kono T."/>
            <person name="Mallez S."/>
            <person name="Zhang Y."/>
            <person name="Obille A."/>
            <person name="Becker A."/>
            <person name="Abrahante J.E."/>
            <person name="Garbe J."/>
            <person name="Badalamenti J.P."/>
            <person name="Herman A."/>
            <person name="Mangelson H."/>
            <person name="Liachko I."/>
            <person name="Sullivan S."/>
            <person name="Sone E.D."/>
            <person name="Koren S."/>
            <person name="Silverstein K.A.T."/>
            <person name="Beckman K.B."/>
            <person name="Gohl D.M."/>
        </authorList>
    </citation>
    <scope>NUCLEOTIDE SEQUENCE</scope>
    <source>
        <strain evidence="8">Duluth1</strain>
        <tissue evidence="8">Whole animal</tissue>
    </source>
</reference>
<dbReference type="PROSITE" id="PS00022">
    <property type="entry name" value="EGF_1"/>
    <property type="match status" value="3"/>
</dbReference>
<evidence type="ECO:0000259" key="7">
    <source>
        <dbReference type="PROSITE" id="PS50026"/>
    </source>
</evidence>
<dbReference type="Proteomes" id="UP000828390">
    <property type="component" value="Unassembled WGS sequence"/>
</dbReference>
<feature type="domain" description="EGF-like" evidence="7">
    <location>
        <begin position="167"/>
        <end position="205"/>
    </location>
</feature>
<evidence type="ECO:0000256" key="2">
    <source>
        <dbReference type="ARBA" id="ARBA00022737"/>
    </source>
</evidence>
<feature type="disulfide bond" evidence="4">
    <location>
        <begin position="312"/>
        <end position="329"/>
    </location>
</feature>
<keyword evidence="2" id="KW-0677">Repeat</keyword>
<keyword evidence="1 4" id="KW-0245">EGF-like domain</keyword>
<keyword evidence="5" id="KW-0472">Membrane</keyword>
<protein>
    <recommendedName>
        <fullName evidence="7">EGF-like domain-containing protein</fullName>
    </recommendedName>
</protein>
<feature type="signal peptide" evidence="6">
    <location>
        <begin position="1"/>
        <end position="21"/>
    </location>
</feature>
<dbReference type="SMART" id="SM00181">
    <property type="entry name" value="EGF"/>
    <property type="match status" value="4"/>
</dbReference>
<dbReference type="PROSITE" id="PS50026">
    <property type="entry name" value="EGF_3"/>
    <property type="match status" value="3"/>
</dbReference>
<keyword evidence="5" id="KW-0812">Transmembrane</keyword>
<dbReference type="EMBL" id="JAIWYP010000002">
    <property type="protein sequence ID" value="KAH3870098.1"/>
    <property type="molecule type" value="Genomic_DNA"/>
</dbReference>
<evidence type="ECO:0000256" key="3">
    <source>
        <dbReference type="ARBA" id="ARBA00023157"/>
    </source>
</evidence>
<accession>A0A9D4M4J4</accession>
<dbReference type="SUPFAM" id="SSF57196">
    <property type="entry name" value="EGF/Laminin"/>
    <property type="match status" value="3"/>
</dbReference>
<dbReference type="PROSITE" id="PS01186">
    <property type="entry name" value="EGF_2"/>
    <property type="match status" value="1"/>
</dbReference>
<name>A0A9D4M4J4_DREPO</name>
<reference evidence="8" key="2">
    <citation type="submission" date="2020-11" db="EMBL/GenBank/DDBJ databases">
        <authorList>
            <person name="McCartney M.A."/>
            <person name="Auch B."/>
            <person name="Kono T."/>
            <person name="Mallez S."/>
            <person name="Becker A."/>
            <person name="Gohl D.M."/>
            <person name="Silverstein K.A.T."/>
            <person name="Koren S."/>
            <person name="Bechman K.B."/>
            <person name="Herman A."/>
            <person name="Abrahante J.E."/>
            <person name="Garbe J."/>
        </authorList>
    </citation>
    <scope>NUCLEOTIDE SEQUENCE</scope>
    <source>
        <strain evidence="8">Duluth1</strain>
        <tissue evidence="8">Whole animal</tissue>
    </source>
</reference>
<dbReference type="Gene3D" id="2.10.25.10">
    <property type="entry name" value="Laminin"/>
    <property type="match status" value="3"/>
</dbReference>
<keyword evidence="9" id="KW-1185">Reference proteome</keyword>
<keyword evidence="3 4" id="KW-1015">Disulfide bond</keyword>
<feature type="disulfide bond" evidence="4">
    <location>
        <begin position="283"/>
        <end position="292"/>
    </location>
</feature>
<organism evidence="8 9">
    <name type="scientific">Dreissena polymorpha</name>
    <name type="common">Zebra mussel</name>
    <name type="synonym">Mytilus polymorpha</name>
    <dbReference type="NCBI Taxonomy" id="45954"/>
    <lineage>
        <taxon>Eukaryota</taxon>
        <taxon>Metazoa</taxon>
        <taxon>Spiralia</taxon>
        <taxon>Lophotrochozoa</taxon>
        <taxon>Mollusca</taxon>
        <taxon>Bivalvia</taxon>
        <taxon>Autobranchia</taxon>
        <taxon>Heteroconchia</taxon>
        <taxon>Euheterodonta</taxon>
        <taxon>Imparidentia</taxon>
        <taxon>Neoheterodontei</taxon>
        <taxon>Myida</taxon>
        <taxon>Dreissenoidea</taxon>
        <taxon>Dreissenidae</taxon>
        <taxon>Dreissena</taxon>
    </lineage>
</organism>
<proteinExistence type="predicted"/>
<keyword evidence="5" id="KW-1133">Transmembrane helix</keyword>
<sequence>MGLLQILMLLILNAPVQVVVAFDCPFGTCTLQLPNCSVAADMIRFYNDKTFCNGRGGIISKAGMNKTSCSCFPSYYGTECQHNYTFEFNCTSSVECNGGVCNGTKCERCPSGWRGQRCEIETISDPPVGTKCENGGSPYAFGNRTGCLCACGFKGDTCSEMTRSVVNDTKCNEIMCNGRGFCTIRPDTDTAYCRCFGEFTGQFCQNTLTEQSTKLPDAIPVSTTSSSTFTTKTITPTSAVTTPLTSRTSTPFTDVTTEVCSYNRICLNGGSCVLVGGIQRCICACGFHGSHCEVNLDPANTFYDDACRYIPCLNDGTCVRTADGCQVECKCSPQFSGTYCEIAIKTTSQAPNTSCKTRFSECATDRDCANTKICKIVDKCGSTKCYTYSDADSSQNISCIAISMTALVIVIIAICGFFYRRYFKHLCSRRVGNARGQPRGRIYTISGAHISVLDAGNSSNSDDLPSYDEACEKPPDYSEIVNGYLAIFERPGTRIQSISDCIHL</sequence>
<dbReference type="InterPro" id="IPR051022">
    <property type="entry name" value="Notch_Cell-Fate_Det"/>
</dbReference>
<feature type="disulfide bond" evidence="4">
    <location>
        <begin position="331"/>
        <end position="340"/>
    </location>
</feature>
<keyword evidence="6" id="KW-0732">Signal</keyword>
<evidence type="ECO:0000313" key="8">
    <source>
        <dbReference type="EMBL" id="KAH3870098.1"/>
    </source>
</evidence>
<feature type="transmembrane region" description="Helical" evidence="5">
    <location>
        <begin position="400"/>
        <end position="419"/>
    </location>
</feature>
<comment type="caution">
    <text evidence="8">The sequence shown here is derived from an EMBL/GenBank/DDBJ whole genome shotgun (WGS) entry which is preliminary data.</text>
</comment>
<feature type="disulfide bond" evidence="4">
    <location>
        <begin position="176"/>
        <end position="193"/>
    </location>
</feature>
<feature type="chain" id="PRO_5039064438" description="EGF-like domain-containing protein" evidence="6">
    <location>
        <begin position="22"/>
        <end position="504"/>
    </location>
</feature>
<evidence type="ECO:0000256" key="6">
    <source>
        <dbReference type="SAM" id="SignalP"/>
    </source>
</evidence>
<feature type="domain" description="EGF-like" evidence="7">
    <location>
        <begin position="303"/>
        <end position="341"/>
    </location>
</feature>
<evidence type="ECO:0000256" key="1">
    <source>
        <dbReference type="ARBA" id="ARBA00022536"/>
    </source>
</evidence>
<dbReference type="AlphaFoldDB" id="A0A9D4M4J4"/>